<evidence type="ECO:0000313" key="3">
    <source>
        <dbReference type="Proteomes" id="UP001526430"/>
    </source>
</evidence>
<gene>
    <name evidence="2" type="ORF">OF850_03400</name>
</gene>
<dbReference type="EMBL" id="JAPFQI010000001">
    <property type="protein sequence ID" value="MCW8084663.1"/>
    <property type="molecule type" value="Genomic_DNA"/>
</dbReference>
<accession>A0ABT3NR74</accession>
<keyword evidence="1" id="KW-0732">Signal</keyword>
<evidence type="ECO:0000256" key="1">
    <source>
        <dbReference type="SAM" id="SignalP"/>
    </source>
</evidence>
<feature type="signal peptide" evidence="1">
    <location>
        <begin position="1"/>
        <end position="24"/>
    </location>
</feature>
<proteinExistence type="predicted"/>
<evidence type="ECO:0000313" key="2">
    <source>
        <dbReference type="EMBL" id="MCW8084663.1"/>
    </source>
</evidence>
<dbReference type="Proteomes" id="UP001526430">
    <property type="component" value="Unassembled WGS sequence"/>
</dbReference>
<protein>
    <submittedName>
        <fullName evidence="2">Uncharacterized protein</fullName>
    </submittedName>
</protein>
<sequence>MKTLRFLAPAVVGAALLGPAAGLAQMMDRPAIAPGVTVIVPGHSGMAHGHGQMVPMDHGPATMGAGYGAGQAAPPGYTGRMVPVPEPSAGDRMNYEMLREQERQAWERERAELIRRGYGVPSTQQR</sequence>
<name>A0ABT3NR74_9PROT</name>
<reference evidence="2 3" key="1">
    <citation type="submission" date="2022-10" db="EMBL/GenBank/DDBJ databases">
        <title>Roseococcus glaciei nov., sp. nov., isolated from glacier.</title>
        <authorList>
            <person name="Liu Q."/>
            <person name="Xin Y.-H."/>
        </authorList>
    </citation>
    <scope>NUCLEOTIDE SEQUENCE [LARGE SCALE GENOMIC DNA]</scope>
    <source>
        <strain evidence="2 3">MDT2-1-1</strain>
    </source>
</reference>
<comment type="caution">
    <text evidence="2">The sequence shown here is derived from an EMBL/GenBank/DDBJ whole genome shotgun (WGS) entry which is preliminary data.</text>
</comment>
<organism evidence="2 3">
    <name type="scientific">Sabulicella glaciei</name>
    <dbReference type="NCBI Taxonomy" id="2984948"/>
    <lineage>
        <taxon>Bacteria</taxon>
        <taxon>Pseudomonadati</taxon>
        <taxon>Pseudomonadota</taxon>
        <taxon>Alphaproteobacteria</taxon>
        <taxon>Acetobacterales</taxon>
        <taxon>Acetobacteraceae</taxon>
        <taxon>Sabulicella</taxon>
    </lineage>
</organism>
<keyword evidence="3" id="KW-1185">Reference proteome</keyword>
<feature type="chain" id="PRO_5047490831" evidence="1">
    <location>
        <begin position="25"/>
        <end position="126"/>
    </location>
</feature>
<dbReference type="RefSeq" id="WP_301588333.1">
    <property type="nucleotide sequence ID" value="NZ_JAPFQI010000001.1"/>
</dbReference>